<keyword evidence="5 14" id="KW-0808">Transferase</keyword>
<feature type="binding site" description="covalent" evidence="16">
    <location>
        <position position="107"/>
    </location>
    <ligand>
        <name>heme c</name>
        <dbReference type="ChEBI" id="CHEBI:61717"/>
        <label>1</label>
    </ligand>
</feature>
<feature type="binding site" description="axial binding residue" evidence="17">
    <location>
        <position position="208"/>
    </location>
    <ligand>
        <name>heme c</name>
        <dbReference type="ChEBI" id="CHEBI:61717"/>
        <label>2</label>
    </ligand>
    <ligandPart>
        <name>Fe</name>
        <dbReference type="ChEBI" id="CHEBI:18248"/>
    </ligandPart>
</feature>
<comment type="similarity">
    <text evidence="11 14">Belongs to the SoxA family.</text>
</comment>
<evidence type="ECO:0000256" key="11">
    <source>
        <dbReference type="ARBA" id="ARBA00025746"/>
    </source>
</evidence>
<evidence type="ECO:0000256" key="4">
    <source>
        <dbReference type="ARBA" id="ARBA00022617"/>
    </source>
</evidence>
<comment type="catalytic activity">
    <reaction evidence="12 14">
        <text>L-cysteinyl-[SoxY protein] + thiosulfate + 2 Fe(III)-[cytochrome c] = S-sulfosulfanyl-L-cysteinyl-[SoxY protein] + 2 Fe(II)-[cytochrome c] + 2 H(+)</text>
        <dbReference type="Rhea" id="RHEA:56720"/>
        <dbReference type="Rhea" id="RHEA-COMP:10350"/>
        <dbReference type="Rhea" id="RHEA-COMP:14328"/>
        <dbReference type="Rhea" id="RHEA-COMP:14399"/>
        <dbReference type="Rhea" id="RHEA-COMP:14691"/>
        <dbReference type="ChEBI" id="CHEBI:15378"/>
        <dbReference type="ChEBI" id="CHEBI:29033"/>
        <dbReference type="ChEBI" id="CHEBI:29034"/>
        <dbReference type="ChEBI" id="CHEBI:29950"/>
        <dbReference type="ChEBI" id="CHEBI:33542"/>
        <dbReference type="ChEBI" id="CHEBI:139321"/>
        <dbReference type="EC" id="2.8.5.2"/>
    </reaction>
</comment>
<dbReference type="AlphaFoldDB" id="A0A1G7GFC4"/>
<organism evidence="20 21">
    <name type="scientific">Celeribacter baekdonensis</name>
    <dbReference type="NCBI Taxonomy" id="875171"/>
    <lineage>
        <taxon>Bacteria</taxon>
        <taxon>Pseudomonadati</taxon>
        <taxon>Pseudomonadota</taxon>
        <taxon>Alphaproteobacteria</taxon>
        <taxon>Rhodobacterales</taxon>
        <taxon>Roseobacteraceae</taxon>
        <taxon>Celeribacter</taxon>
    </lineage>
</organism>
<evidence type="ECO:0000259" key="19">
    <source>
        <dbReference type="Pfam" id="PF21342"/>
    </source>
</evidence>
<dbReference type="InterPro" id="IPR025710">
    <property type="entry name" value="SoxA"/>
</dbReference>
<comment type="cofactor">
    <cofactor evidence="16">
        <name>heme</name>
        <dbReference type="ChEBI" id="CHEBI:30413"/>
    </cofactor>
    <text evidence="16">Binds 2 heme groups per subunit.</text>
</comment>
<evidence type="ECO:0000256" key="12">
    <source>
        <dbReference type="ARBA" id="ARBA00048077"/>
    </source>
</evidence>
<keyword evidence="4 14" id="KW-0349">Heme</keyword>
<keyword evidence="9 14" id="KW-0249">Electron transport</keyword>
<evidence type="ECO:0000256" key="1">
    <source>
        <dbReference type="ARBA" id="ARBA00004418"/>
    </source>
</evidence>
<feature type="chain" id="PRO_5010245194" description="SoxAX cytochrome complex subunit A" evidence="18">
    <location>
        <begin position="29"/>
        <end position="288"/>
    </location>
</feature>
<dbReference type="Gene3D" id="1.10.760.10">
    <property type="entry name" value="Cytochrome c-like domain"/>
    <property type="match status" value="2"/>
</dbReference>
<dbReference type="GO" id="GO:0019417">
    <property type="term" value="P:sulfur oxidation"/>
    <property type="evidence" value="ECO:0007669"/>
    <property type="project" value="InterPro"/>
</dbReference>
<keyword evidence="10 14" id="KW-0408">Iron</keyword>
<name>A0A1G7GFC4_9RHOB</name>
<dbReference type="GO" id="GO:0020037">
    <property type="term" value="F:heme binding"/>
    <property type="evidence" value="ECO:0007669"/>
    <property type="project" value="InterPro"/>
</dbReference>
<evidence type="ECO:0000256" key="18">
    <source>
        <dbReference type="SAM" id="SignalP"/>
    </source>
</evidence>
<dbReference type="GO" id="GO:0042597">
    <property type="term" value="C:periplasmic space"/>
    <property type="evidence" value="ECO:0007669"/>
    <property type="project" value="UniProtKB-SubCell"/>
</dbReference>
<evidence type="ECO:0000256" key="16">
    <source>
        <dbReference type="PIRSR" id="PIRSR038455-2"/>
    </source>
</evidence>
<feature type="binding site" description="axial binding residue" evidence="17">
    <location>
        <position position="108"/>
    </location>
    <ligand>
        <name>heme c</name>
        <dbReference type="ChEBI" id="CHEBI:61717"/>
        <label>1</label>
    </ligand>
    <ligandPart>
        <name>Fe</name>
        <dbReference type="ChEBI" id="CHEBI:18248"/>
    </ligandPart>
</feature>
<feature type="active site" description="Cysteine persulfide intermediate" evidence="15">
    <location>
        <position position="249"/>
    </location>
</feature>
<keyword evidence="7 18" id="KW-0732">Signal</keyword>
<evidence type="ECO:0000256" key="10">
    <source>
        <dbReference type="ARBA" id="ARBA00023004"/>
    </source>
</evidence>
<protein>
    <recommendedName>
        <fullName evidence="14">SoxAX cytochrome complex subunit A</fullName>
        <ecNumber evidence="14">2.8.5.2</ecNumber>
    </recommendedName>
    <alternativeName>
        <fullName evidence="14">Protein SoxA</fullName>
    </alternativeName>
    <alternativeName>
        <fullName evidence="14">Sulfur oxidizing protein A</fullName>
    </alternativeName>
    <alternativeName>
        <fullName evidence="14">Thiosulfate-oxidizing multienzyme system protein SoxA</fullName>
    </alternativeName>
</protein>
<dbReference type="GO" id="GO:0046872">
    <property type="term" value="F:metal ion binding"/>
    <property type="evidence" value="ECO:0007669"/>
    <property type="project" value="UniProtKB-KW"/>
</dbReference>
<dbReference type="GO" id="GO:0070069">
    <property type="term" value="C:cytochrome complex"/>
    <property type="evidence" value="ECO:0007669"/>
    <property type="project" value="InterPro"/>
</dbReference>
<dbReference type="SUPFAM" id="SSF46626">
    <property type="entry name" value="Cytochrome c"/>
    <property type="match status" value="2"/>
</dbReference>
<evidence type="ECO:0000256" key="3">
    <source>
        <dbReference type="ARBA" id="ARBA00022448"/>
    </source>
</evidence>
<feature type="binding site" description="covalent" evidence="16">
    <location>
        <position position="104"/>
    </location>
    <ligand>
        <name>heme c</name>
        <dbReference type="ChEBI" id="CHEBI:61717"/>
        <label>1</label>
    </ligand>
</feature>
<comment type="catalytic activity">
    <reaction evidence="13 14">
        <text>S-sulfanyl-L-cysteinyl-[SoxY protein] + thiosulfate + 2 Fe(III)-[cytochrome c] = S-(2-sulfodisulfanyl)-L-cysteinyl-[SoxY protein] + 2 Fe(II)-[cytochrome c] + 2 H(+)</text>
        <dbReference type="Rhea" id="RHEA:51224"/>
        <dbReference type="Rhea" id="RHEA-COMP:10350"/>
        <dbReference type="Rhea" id="RHEA-COMP:14399"/>
        <dbReference type="Rhea" id="RHEA-COMP:14689"/>
        <dbReference type="Rhea" id="RHEA-COMP:14690"/>
        <dbReference type="ChEBI" id="CHEBI:15378"/>
        <dbReference type="ChEBI" id="CHEBI:29033"/>
        <dbReference type="ChEBI" id="CHEBI:29034"/>
        <dbReference type="ChEBI" id="CHEBI:33542"/>
        <dbReference type="ChEBI" id="CHEBI:61963"/>
        <dbReference type="ChEBI" id="CHEBI:140664"/>
        <dbReference type="EC" id="2.8.5.2"/>
    </reaction>
</comment>
<evidence type="ECO:0000256" key="17">
    <source>
        <dbReference type="PIRSR" id="PIRSR038455-3"/>
    </source>
</evidence>
<proteinExistence type="inferred from homology"/>
<comment type="subunit">
    <text evidence="2 14">Heterodimer of SoxA and SoxX.</text>
</comment>
<dbReference type="RefSeq" id="WP_074640758.1">
    <property type="nucleotide sequence ID" value="NZ_FNBL01000001.1"/>
</dbReference>
<evidence type="ECO:0000256" key="13">
    <source>
        <dbReference type="ARBA" id="ARBA00048423"/>
    </source>
</evidence>
<feature type="signal peptide" evidence="18">
    <location>
        <begin position="1"/>
        <end position="28"/>
    </location>
</feature>
<evidence type="ECO:0000256" key="2">
    <source>
        <dbReference type="ARBA" id="ARBA00011530"/>
    </source>
</evidence>
<dbReference type="GO" id="GO:0009055">
    <property type="term" value="F:electron transfer activity"/>
    <property type="evidence" value="ECO:0007669"/>
    <property type="project" value="InterPro"/>
</dbReference>
<evidence type="ECO:0000313" key="20">
    <source>
        <dbReference type="EMBL" id="SDE86816.1"/>
    </source>
</evidence>
<keyword evidence="3 14" id="KW-0813">Transport</keyword>
<feature type="binding site" description="covalent" evidence="16">
    <location>
        <position position="204"/>
    </location>
    <ligand>
        <name>heme c</name>
        <dbReference type="ChEBI" id="CHEBI:61717"/>
        <label>2</label>
    </ligand>
</feature>
<accession>A0A1G7GFC4</accession>
<dbReference type="PIRSF" id="PIRSF038455">
    <property type="entry name" value="SoxA"/>
    <property type="match status" value="1"/>
</dbReference>
<dbReference type="Pfam" id="PF21342">
    <property type="entry name" value="SoxA-TsdA_cyt-c"/>
    <property type="match status" value="1"/>
</dbReference>
<evidence type="ECO:0000256" key="6">
    <source>
        <dbReference type="ARBA" id="ARBA00022723"/>
    </source>
</evidence>
<dbReference type="InterPro" id="IPR036909">
    <property type="entry name" value="Cyt_c-like_dom_sf"/>
</dbReference>
<dbReference type="OrthoDB" id="7916986at2"/>
<evidence type="ECO:0000256" key="8">
    <source>
        <dbReference type="ARBA" id="ARBA00022764"/>
    </source>
</evidence>
<feature type="binding site" description="axial binding residue" evidence="17">
    <location>
        <position position="249"/>
    </location>
    <ligand>
        <name>heme c</name>
        <dbReference type="ChEBI" id="CHEBI:61717"/>
        <label>2</label>
    </ligand>
    <ligandPart>
        <name>Fe</name>
        <dbReference type="ChEBI" id="CHEBI:18248"/>
    </ligandPart>
</feature>
<dbReference type="Proteomes" id="UP000182284">
    <property type="component" value="Unassembled WGS sequence"/>
</dbReference>
<dbReference type="InterPro" id="IPR009056">
    <property type="entry name" value="Cyt_c-like_dom"/>
</dbReference>
<evidence type="ECO:0000256" key="15">
    <source>
        <dbReference type="PIRSR" id="PIRSR038455-1"/>
    </source>
</evidence>
<gene>
    <name evidence="20" type="ORF">SAMN04488117_101538</name>
</gene>
<keyword evidence="6 14" id="KW-0479">Metal-binding</keyword>
<feature type="domain" description="Cytochrome c" evidence="19">
    <location>
        <begin position="89"/>
        <end position="174"/>
    </location>
</feature>
<evidence type="ECO:0000256" key="9">
    <source>
        <dbReference type="ARBA" id="ARBA00022982"/>
    </source>
</evidence>
<evidence type="ECO:0000313" key="21">
    <source>
        <dbReference type="Proteomes" id="UP000182284"/>
    </source>
</evidence>
<keyword evidence="8 14" id="KW-0574">Periplasm</keyword>
<evidence type="ECO:0000256" key="7">
    <source>
        <dbReference type="ARBA" id="ARBA00022729"/>
    </source>
</evidence>
<dbReference type="EC" id="2.8.5.2" evidence="14"/>
<dbReference type="GO" id="GO:0016669">
    <property type="term" value="F:oxidoreductase activity, acting on a sulfur group of donors, cytochrome as acceptor"/>
    <property type="evidence" value="ECO:0007669"/>
    <property type="project" value="InterPro"/>
</dbReference>
<evidence type="ECO:0000256" key="5">
    <source>
        <dbReference type="ARBA" id="ARBA00022679"/>
    </source>
</evidence>
<reference evidence="20 21" key="1">
    <citation type="submission" date="2016-10" db="EMBL/GenBank/DDBJ databases">
        <authorList>
            <person name="de Groot N.N."/>
        </authorList>
    </citation>
    <scope>NUCLEOTIDE SEQUENCE [LARGE SCALE GENOMIC DNA]</scope>
    <source>
        <strain evidence="20 21">DSM 27375</strain>
    </source>
</reference>
<feature type="binding site" evidence="16">
    <location>
        <position position="245"/>
    </location>
    <ligand>
        <name>substrate</name>
    </ligand>
</feature>
<evidence type="ECO:0000256" key="14">
    <source>
        <dbReference type="PIRNR" id="PIRNR038455"/>
    </source>
</evidence>
<feature type="binding site" description="axial binding residue" evidence="17">
    <location>
        <position position="141"/>
    </location>
    <ligand>
        <name>heme c</name>
        <dbReference type="ChEBI" id="CHEBI:61717"/>
        <label>1</label>
    </ligand>
    <ligandPart>
        <name>Fe</name>
        <dbReference type="ChEBI" id="CHEBI:18248"/>
    </ligandPart>
</feature>
<dbReference type="NCBIfam" id="TIGR04484">
    <property type="entry name" value="thiosulf_SoxA"/>
    <property type="match status" value="1"/>
</dbReference>
<dbReference type="EMBL" id="FNBL01000001">
    <property type="protein sequence ID" value="SDE86816.1"/>
    <property type="molecule type" value="Genomic_DNA"/>
</dbReference>
<comment type="subcellular location">
    <subcellularLocation>
        <location evidence="1 14">Periplasm</location>
    </subcellularLocation>
</comment>
<feature type="binding site" description="covalent" evidence="16">
    <location>
        <position position="207"/>
    </location>
    <ligand>
        <name>heme c</name>
        <dbReference type="ChEBI" id="CHEBI:61717"/>
        <label>2</label>
    </ligand>
</feature>
<sequence length="288" mass="31519">MNIKNTLTTKLCTAAVLTAFAVAAPAFADEDAELVINGEIEIVTKTTAPAHLDGHLTEIMSGWRFRSDDTQAMEMDDFDNPGMLGAEEGLSQFETVMGTEGKACVDCHNGVESLASVRPTYPKWNDAKEAVYSIQMQINDCLTERMGAEAEKYDSKKMLNFEAILASVARGTPMNVAIDGPAQSTWEQGKEMYYTRFGQLDLSCANCHEQNYGNMIRADHLSQGQTNGFPVYRIKDNKLTGAQGRFKGCIRDTRAETFAPGSPEFLALELYVASRGNGLSVEGPSVRN</sequence>
<dbReference type="GO" id="GO:0016740">
    <property type="term" value="F:transferase activity"/>
    <property type="evidence" value="ECO:0007669"/>
    <property type="project" value="UniProtKB-KW"/>
</dbReference>